<comment type="caution">
    <text evidence="2">The sequence shown here is derived from an EMBL/GenBank/DDBJ whole genome shotgun (WGS) entry which is preliminary data.</text>
</comment>
<feature type="domain" description="Methyltransferase type 11" evidence="1">
    <location>
        <begin position="47"/>
        <end position="146"/>
    </location>
</feature>
<dbReference type="InterPro" id="IPR013216">
    <property type="entry name" value="Methyltransf_11"/>
</dbReference>
<keyword evidence="2" id="KW-0489">Methyltransferase</keyword>
<organism evidence="2 3">
    <name type="scientific">Chroogloeocystis siderophila 5.2 s.c.1</name>
    <dbReference type="NCBI Taxonomy" id="247279"/>
    <lineage>
        <taxon>Bacteria</taxon>
        <taxon>Bacillati</taxon>
        <taxon>Cyanobacteriota</taxon>
        <taxon>Cyanophyceae</taxon>
        <taxon>Oscillatoriophycideae</taxon>
        <taxon>Chroococcales</taxon>
        <taxon>Chroococcaceae</taxon>
        <taxon>Chroogloeocystis</taxon>
    </lineage>
</organism>
<accession>A0A1U7HUH9</accession>
<dbReference type="AlphaFoldDB" id="A0A1U7HUH9"/>
<evidence type="ECO:0000313" key="2">
    <source>
        <dbReference type="EMBL" id="OKH27185.1"/>
    </source>
</evidence>
<dbReference type="GO" id="GO:0008757">
    <property type="term" value="F:S-adenosylmethionine-dependent methyltransferase activity"/>
    <property type="evidence" value="ECO:0007669"/>
    <property type="project" value="InterPro"/>
</dbReference>
<dbReference type="RefSeq" id="WP_073549391.1">
    <property type="nucleotide sequence ID" value="NZ_CAWMVK010000041.1"/>
</dbReference>
<reference evidence="2 3" key="1">
    <citation type="submission" date="2016-11" db="EMBL/GenBank/DDBJ databases">
        <title>Draft Genome Sequences of Nine Cyanobacterial Strains from Diverse Habitats.</title>
        <authorList>
            <person name="Zhu T."/>
            <person name="Hou S."/>
            <person name="Lu X."/>
            <person name="Hess W.R."/>
        </authorList>
    </citation>
    <scope>NUCLEOTIDE SEQUENCE [LARGE SCALE GENOMIC DNA]</scope>
    <source>
        <strain evidence="2 3">5.2 s.c.1</strain>
    </source>
</reference>
<dbReference type="GO" id="GO:0032259">
    <property type="term" value="P:methylation"/>
    <property type="evidence" value="ECO:0007669"/>
    <property type="project" value="UniProtKB-KW"/>
</dbReference>
<dbReference type="Pfam" id="PF08241">
    <property type="entry name" value="Methyltransf_11"/>
    <property type="match status" value="1"/>
</dbReference>
<dbReference type="PANTHER" id="PTHR43591">
    <property type="entry name" value="METHYLTRANSFERASE"/>
    <property type="match status" value="1"/>
</dbReference>
<dbReference type="Proteomes" id="UP000185984">
    <property type="component" value="Unassembled WGS sequence"/>
</dbReference>
<gene>
    <name evidence="2" type="ORF">NIES1031_09570</name>
</gene>
<protein>
    <submittedName>
        <fullName evidence="2">SAM-dependent methyltransferase</fullName>
    </submittedName>
</protein>
<dbReference type="PANTHER" id="PTHR43591:SF24">
    <property type="entry name" value="2-METHOXY-6-POLYPRENYL-1,4-BENZOQUINOL METHYLASE, MITOCHONDRIAL"/>
    <property type="match status" value="1"/>
</dbReference>
<dbReference type="InterPro" id="IPR029063">
    <property type="entry name" value="SAM-dependent_MTases_sf"/>
</dbReference>
<dbReference type="SUPFAM" id="SSF53335">
    <property type="entry name" value="S-adenosyl-L-methionine-dependent methyltransferases"/>
    <property type="match status" value="1"/>
</dbReference>
<dbReference type="STRING" id="247279.NIES1031_09570"/>
<dbReference type="EMBL" id="MRCC01000007">
    <property type="protein sequence ID" value="OKH27185.1"/>
    <property type="molecule type" value="Genomic_DNA"/>
</dbReference>
<keyword evidence="2" id="KW-0808">Transferase</keyword>
<proteinExistence type="predicted"/>
<keyword evidence="3" id="KW-1185">Reference proteome</keyword>
<evidence type="ECO:0000259" key="1">
    <source>
        <dbReference type="Pfam" id="PF08241"/>
    </source>
</evidence>
<dbReference type="Gene3D" id="3.40.50.150">
    <property type="entry name" value="Vaccinia Virus protein VP39"/>
    <property type="match status" value="1"/>
</dbReference>
<sequence>MPRVLEPEVMDSWEEAVEYDAMDFTEVNTAFAKSVIELGPHFPAKVLDVGTGTARIPILIAAKCPQWRIWGIDLAQNMLQLGLQHVKNAGLEQQIFLETADAKKMPYSDGKFQMVISNSLVHHLPDPLRFFHEIARVLQPQGAIFIRDLIRPVDVETMDALVASIGAEYDERQKKLFRDSLHAALTLDEVRDLIEQANLSDVKVYQSSDRHWTAARAWQD</sequence>
<name>A0A1U7HUH9_9CHRO</name>
<dbReference type="CDD" id="cd02440">
    <property type="entry name" value="AdoMet_MTases"/>
    <property type="match status" value="1"/>
</dbReference>
<evidence type="ECO:0000313" key="3">
    <source>
        <dbReference type="Proteomes" id="UP000185984"/>
    </source>
</evidence>